<evidence type="ECO:0000313" key="2">
    <source>
        <dbReference type="Proteomes" id="UP000105007"/>
    </source>
</evidence>
<name>A0A0H4Y0W5_9POXV</name>
<reference evidence="1 2" key="1">
    <citation type="journal article" date="2015" name="J. Virol.">
        <title>Salmon gill poxvirus, the deepest representative of the Chordopoxvirinae.</title>
        <authorList>
            <person name="Gjessing M.C."/>
            <person name="Yutin N."/>
            <person name="Tengs T."/>
            <person name="Senkevich T."/>
            <person name="Koonin E.V."/>
            <person name="Ronning H.P."/>
            <person name="Alarson M."/>
            <person name="Ylving S."/>
            <person name="Lie K.-I."/>
            <person name="Saure B."/>
            <person name="Tran L."/>
            <person name="Moss B."/>
            <person name="Dale O.B."/>
        </authorList>
    </citation>
    <scope>NUCLEOTIDE SEQUENCE [LARGE SCALE GENOMIC DNA]</scope>
    <source>
        <strain evidence="1">2012-04-F277-L3G</strain>
    </source>
</reference>
<dbReference type="EMBL" id="KT159937">
    <property type="protein sequence ID" value="AKR04140.1"/>
    <property type="molecule type" value="Genomic_DNA"/>
</dbReference>
<evidence type="ECO:0000313" key="1">
    <source>
        <dbReference type="EMBL" id="AKR04140.1"/>
    </source>
</evidence>
<dbReference type="RefSeq" id="YP_009162388.1">
    <property type="nucleotide sequence ID" value="NC_027707.1"/>
</dbReference>
<proteinExistence type="predicted"/>
<gene>
    <name evidence="1" type="ORF">SGPV016</name>
</gene>
<dbReference type="GeneID" id="25392183"/>
<protein>
    <submittedName>
        <fullName evidence="1">Uncharacterized protein</fullName>
    </submittedName>
</protein>
<accession>A0A0H4Y0W5</accession>
<keyword evidence="2" id="KW-1185">Reference proteome</keyword>
<dbReference type="KEGG" id="vg:25392183"/>
<organism evidence="1 2">
    <name type="scientific">Salmon gill poxvirus</name>
    <dbReference type="NCBI Taxonomy" id="1680908"/>
    <lineage>
        <taxon>Viruses</taxon>
        <taxon>Varidnaviria</taxon>
        <taxon>Bamfordvirae</taxon>
        <taxon>Nucleocytoviricota</taxon>
        <taxon>Pokkesviricetes</taxon>
        <taxon>Chitovirales</taxon>
        <taxon>Poxviridae</taxon>
        <taxon>Chordopoxvirinae</taxon>
        <taxon>Salmonpoxvirus</taxon>
        <taxon>Salmonpoxvirus gillpox</taxon>
        <taxon>Salmon gillpox virus</taxon>
    </lineage>
</organism>
<dbReference type="Proteomes" id="UP000105007">
    <property type="component" value="Segment"/>
</dbReference>
<sequence length="103" mass="12112">MSFFRYGFYIGDDLGNTQVSIDQHCPDEWTIESHVENLLATRCKLTYLNNSWYLTNLRSDIQTTDLVTVVEMTEKHMEGFIFLNQDDEKVAMFDGHKCLFVIY</sequence>